<keyword evidence="2" id="KW-1185">Reference proteome</keyword>
<dbReference type="EMBL" id="MDEI01000024">
    <property type="protein sequence ID" value="PPU65848.1"/>
    <property type="molecule type" value="Genomic_DNA"/>
</dbReference>
<name>A0A2S7CW71_9XANT</name>
<evidence type="ECO:0000313" key="1">
    <source>
        <dbReference type="EMBL" id="PPU65848.1"/>
    </source>
</evidence>
<dbReference type="AlphaFoldDB" id="A0A2S7CW71"/>
<proteinExistence type="predicted"/>
<organism evidence="1 2">
    <name type="scientific">Xanthomonas pisi</name>
    <dbReference type="NCBI Taxonomy" id="56457"/>
    <lineage>
        <taxon>Bacteria</taxon>
        <taxon>Pseudomonadati</taxon>
        <taxon>Pseudomonadota</taxon>
        <taxon>Gammaproteobacteria</taxon>
        <taxon>Lysobacterales</taxon>
        <taxon>Lysobacteraceae</taxon>
        <taxon>Xanthomonas</taxon>
    </lineage>
</organism>
<gene>
    <name evidence="1" type="ORF">XpiCFBP4643_20225</name>
</gene>
<dbReference type="Proteomes" id="UP000238191">
    <property type="component" value="Unassembled WGS sequence"/>
</dbReference>
<accession>A0A2S7CW71</accession>
<reference evidence="2" key="1">
    <citation type="submission" date="2016-08" db="EMBL/GenBank/DDBJ databases">
        <authorList>
            <person name="Merda D."/>
            <person name="Briand M."/>
            <person name="Taghouti G."/>
            <person name="Carrere S."/>
            <person name="Gouzy J."/>
            <person name="Portier P."/>
            <person name="Jacques M.-A."/>
            <person name="Fischer-Le Saux M."/>
        </authorList>
    </citation>
    <scope>NUCLEOTIDE SEQUENCE [LARGE SCALE GENOMIC DNA]</scope>
    <source>
        <strain evidence="2">CFBP4643</strain>
    </source>
</reference>
<sequence length="68" mass="7748">MWLRCYKNAIHHLSTRSGTGMTSHQTFETFDTLIAKPGTMKPLQPVWSRLNDIPVFICHDVSLCSCQP</sequence>
<evidence type="ECO:0000313" key="2">
    <source>
        <dbReference type="Proteomes" id="UP000238191"/>
    </source>
</evidence>
<protein>
    <submittedName>
        <fullName evidence="1">Uncharacterized protein</fullName>
    </submittedName>
</protein>
<comment type="caution">
    <text evidence="1">The sequence shown here is derived from an EMBL/GenBank/DDBJ whole genome shotgun (WGS) entry which is preliminary data.</text>
</comment>